<keyword evidence="2" id="KW-0560">Oxidoreductase</keyword>
<evidence type="ECO:0000313" key="3">
    <source>
        <dbReference type="EMBL" id="GMH20253.1"/>
    </source>
</evidence>
<protein>
    <submittedName>
        <fullName evidence="3">Uncharacterized protein</fullName>
    </submittedName>
</protein>
<organism evidence="3 4">
    <name type="scientific">Nepenthes gracilis</name>
    <name type="common">Slender pitcher plant</name>
    <dbReference type="NCBI Taxonomy" id="150966"/>
    <lineage>
        <taxon>Eukaryota</taxon>
        <taxon>Viridiplantae</taxon>
        <taxon>Streptophyta</taxon>
        <taxon>Embryophyta</taxon>
        <taxon>Tracheophyta</taxon>
        <taxon>Spermatophyta</taxon>
        <taxon>Magnoliopsida</taxon>
        <taxon>eudicotyledons</taxon>
        <taxon>Gunneridae</taxon>
        <taxon>Pentapetalae</taxon>
        <taxon>Caryophyllales</taxon>
        <taxon>Nepenthaceae</taxon>
        <taxon>Nepenthes</taxon>
    </lineage>
</organism>
<dbReference type="EMBL" id="BSYO01000021">
    <property type="protein sequence ID" value="GMH20253.1"/>
    <property type="molecule type" value="Genomic_DNA"/>
</dbReference>
<dbReference type="GO" id="GO:0005737">
    <property type="term" value="C:cytoplasm"/>
    <property type="evidence" value="ECO:0007669"/>
    <property type="project" value="TreeGrafter"/>
</dbReference>
<dbReference type="Proteomes" id="UP001279734">
    <property type="component" value="Unassembled WGS sequence"/>
</dbReference>
<sequence length="77" mass="8854">MEGATRRIKLGSQDLERDICGDPTYVRAVCEASLRRLDMGRIDLYDQPRIDNRKPIEVTVPSLFNPAVVNHAYKMYD</sequence>
<reference evidence="3" key="1">
    <citation type="submission" date="2023-05" db="EMBL/GenBank/DDBJ databases">
        <title>Nepenthes gracilis genome sequencing.</title>
        <authorList>
            <person name="Fukushima K."/>
        </authorList>
    </citation>
    <scope>NUCLEOTIDE SEQUENCE</scope>
    <source>
        <strain evidence="3">SING2019-196</strain>
    </source>
</reference>
<dbReference type="SUPFAM" id="SSF51430">
    <property type="entry name" value="NAD(P)-linked oxidoreductase"/>
    <property type="match status" value="1"/>
</dbReference>
<dbReference type="AlphaFoldDB" id="A0AAD3SY01"/>
<dbReference type="PANTHER" id="PTHR43625:SF40">
    <property type="entry name" value="ALDO-KETO REDUCTASE YAKC [NADP(+)]"/>
    <property type="match status" value="1"/>
</dbReference>
<dbReference type="InterPro" id="IPR050791">
    <property type="entry name" value="Aldo-Keto_reductase"/>
</dbReference>
<evidence type="ECO:0000256" key="2">
    <source>
        <dbReference type="ARBA" id="ARBA00023002"/>
    </source>
</evidence>
<proteinExistence type="predicted"/>
<evidence type="ECO:0000256" key="1">
    <source>
        <dbReference type="ARBA" id="ARBA00022857"/>
    </source>
</evidence>
<comment type="caution">
    <text evidence="3">The sequence shown here is derived from an EMBL/GenBank/DDBJ whole genome shotgun (WGS) entry which is preliminary data.</text>
</comment>
<dbReference type="GO" id="GO:0016491">
    <property type="term" value="F:oxidoreductase activity"/>
    <property type="evidence" value="ECO:0007669"/>
    <property type="project" value="UniProtKB-KW"/>
</dbReference>
<evidence type="ECO:0000313" key="4">
    <source>
        <dbReference type="Proteomes" id="UP001279734"/>
    </source>
</evidence>
<accession>A0AAD3SY01</accession>
<dbReference type="Gene3D" id="3.20.20.100">
    <property type="entry name" value="NADP-dependent oxidoreductase domain"/>
    <property type="match status" value="1"/>
</dbReference>
<keyword evidence="1" id="KW-0521">NADP</keyword>
<dbReference type="InterPro" id="IPR036812">
    <property type="entry name" value="NAD(P)_OxRdtase_dom_sf"/>
</dbReference>
<dbReference type="PANTHER" id="PTHR43625">
    <property type="entry name" value="AFLATOXIN B1 ALDEHYDE REDUCTASE"/>
    <property type="match status" value="1"/>
</dbReference>
<gene>
    <name evidence="3" type="ORF">Nepgr_022094</name>
</gene>
<keyword evidence="4" id="KW-1185">Reference proteome</keyword>
<name>A0AAD3SY01_NEPGR</name>